<keyword evidence="3 6" id="KW-0326">Glycosidase</keyword>
<reference evidence="7 8" key="1">
    <citation type="submission" date="2018-05" db="EMBL/GenBank/DDBJ databases">
        <title>Genomic analysis of Gracilibacillus dipsosauri DD1 reveals novel features of a salt-tolerant amylase.</title>
        <authorList>
            <person name="Deutch C.E."/>
            <person name="Yang S."/>
        </authorList>
    </citation>
    <scope>NUCLEOTIDE SEQUENCE [LARGE SCALE GENOMIC DNA]</scope>
    <source>
        <strain evidence="7 8">DD1</strain>
    </source>
</reference>
<comment type="similarity">
    <text evidence="1 5">Belongs to the glycosyl hydrolase 1 family.</text>
</comment>
<dbReference type="NCBIfam" id="NF007356">
    <property type="entry name" value="PRK09852.1"/>
    <property type="match status" value="1"/>
</dbReference>
<dbReference type="SUPFAM" id="SSF51445">
    <property type="entry name" value="(Trans)glycosidases"/>
    <property type="match status" value="1"/>
</dbReference>
<dbReference type="InterPro" id="IPR033132">
    <property type="entry name" value="GH_1_N_CS"/>
</dbReference>
<dbReference type="GO" id="GO:0008422">
    <property type="term" value="F:beta-glucosidase activity"/>
    <property type="evidence" value="ECO:0007669"/>
    <property type="project" value="TreeGrafter"/>
</dbReference>
<accession>A0A317L8Z3</accession>
<evidence type="ECO:0000313" key="8">
    <source>
        <dbReference type="Proteomes" id="UP000245624"/>
    </source>
</evidence>
<dbReference type="GO" id="GO:0005829">
    <property type="term" value="C:cytosol"/>
    <property type="evidence" value="ECO:0007669"/>
    <property type="project" value="TreeGrafter"/>
</dbReference>
<evidence type="ECO:0000256" key="1">
    <source>
        <dbReference type="ARBA" id="ARBA00010838"/>
    </source>
</evidence>
<organism evidence="7 8">
    <name type="scientific">Gracilibacillus dipsosauri</name>
    <dbReference type="NCBI Taxonomy" id="178340"/>
    <lineage>
        <taxon>Bacteria</taxon>
        <taxon>Bacillati</taxon>
        <taxon>Bacillota</taxon>
        <taxon>Bacilli</taxon>
        <taxon>Bacillales</taxon>
        <taxon>Bacillaceae</taxon>
        <taxon>Gracilibacillus</taxon>
    </lineage>
</organism>
<dbReference type="OrthoDB" id="9765195at2"/>
<sequence>MAKSNLSFPEGFLWGGATAANQLEGAYKEGGKGLNLADVLPGGKARLKLLSQAGFDFEMDTTKYSYPNHEAIDFYHRYKEDIALFAEMGFKVFRLSIAWSRIFPNGDELEPNEEGLAFYDRVFDELHKHGIEPLVTIAHYETPLHLIKEYGGWKNRKLVEFFERYVKVIFNRYKNKVKYWLTFNEINGATHMPLFGLGFSPTSEETRLQESFQGLHHQFVASAIAVKLGHEIIPESQIGCMLIYAPVYAYDSNPENVMYAQQESRIFNNFCGDVQVRGEYPSFINRYFRENDIDIAMEDGDLELIKEGTVDFISFSYYMSRTEKKKKSPEEVGHGNLVGGIKNPFLEASDWGWEIDPIGLRISLNELYDRYQVPLFVVENGLGAYDKVEEDGSVRDDYRIDYLREHIRAMGEAIDDGVELMGYTAWGCIDLVSASSGEYAKRYGFIYVDKHDDGSGTLDRKRKKSFFWYQNVIETNGEEL</sequence>
<dbReference type="PRINTS" id="PR00131">
    <property type="entry name" value="GLHYDRLASE1"/>
</dbReference>
<dbReference type="InterPro" id="IPR018120">
    <property type="entry name" value="Glyco_hydro_1_AS"/>
</dbReference>
<comment type="caution">
    <text evidence="7">The sequence shown here is derived from an EMBL/GenBank/DDBJ whole genome shotgun (WGS) entry which is preliminary data.</text>
</comment>
<dbReference type="FunFam" id="3.20.20.80:FF:000004">
    <property type="entry name" value="Beta-glucosidase 6-phospho-beta-glucosidase"/>
    <property type="match status" value="1"/>
</dbReference>
<keyword evidence="2 6" id="KW-0378">Hydrolase</keyword>
<dbReference type="EMBL" id="QGTD01000001">
    <property type="protein sequence ID" value="PWU70289.1"/>
    <property type="molecule type" value="Genomic_DNA"/>
</dbReference>
<dbReference type="PANTHER" id="PTHR10353">
    <property type="entry name" value="GLYCOSYL HYDROLASE"/>
    <property type="match status" value="1"/>
</dbReference>
<gene>
    <name evidence="7" type="ORF">DLJ74_00140</name>
</gene>
<dbReference type="RefSeq" id="WP_109982844.1">
    <property type="nucleotide sequence ID" value="NZ_JAJUIE010000075.1"/>
</dbReference>
<dbReference type="PANTHER" id="PTHR10353:SF122">
    <property type="entry name" value="6-PHOSPHO-BETA-GLUCOSIDASE ASCB-RELATED"/>
    <property type="match status" value="1"/>
</dbReference>
<name>A0A317L8Z3_9BACI</name>
<dbReference type="Pfam" id="PF00232">
    <property type="entry name" value="Glyco_hydro_1"/>
    <property type="match status" value="1"/>
</dbReference>
<evidence type="ECO:0000256" key="3">
    <source>
        <dbReference type="ARBA" id="ARBA00023295"/>
    </source>
</evidence>
<proteinExistence type="inferred from homology"/>
<protein>
    <submittedName>
        <fullName evidence="7">6-phospho-beta-glucosidase</fullName>
    </submittedName>
</protein>
<evidence type="ECO:0000256" key="6">
    <source>
        <dbReference type="RuleBase" id="RU004468"/>
    </source>
</evidence>
<dbReference type="InterPro" id="IPR017853">
    <property type="entry name" value="GH"/>
</dbReference>
<dbReference type="PROSITE" id="PS00653">
    <property type="entry name" value="GLYCOSYL_HYDROL_F1_2"/>
    <property type="match status" value="1"/>
</dbReference>
<evidence type="ECO:0000256" key="2">
    <source>
        <dbReference type="ARBA" id="ARBA00022801"/>
    </source>
</evidence>
<dbReference type="Proteomes" id="UP000245624">
    <property type="component" value="Unassembled WGS sequence"/>
</dbReference>
<dbReference type="NCBIfam" id="NF007158">
    <property type="entry name" value="PRK09593.1"/>
    <property type="match status" value="1"/>
</dbReference>
<dbReference type="Gene3D" id="3.20.20.80">
    <property type="entry name" value="Glycosidases"/>
    <property type="match status" value="1"/>
</dbReference>
<evidence type="ECO:0000256" key="5">
    <source>
        <dbReference type="RuleBase" id="RU003690"/>
    </source>
</evidence>
<feature type="active site" description="Nucleophile" evidence="4">
    <location>
        <position position="379"/>
    </location>
</feature>
<dbReference type="PROSITE" id="PS00572">
    <property type="entry name" value="GLYCOSYL_HYDROL_F1_1"/>
    <property type="match status" value="1"/>
</dbReference>
<dbReference type="GO" id="GO:0016052">
    <property type="term" value="P:carbohydrate catabolic process"/>
    <property type="evidence" value="ECO:0007669"/>
    <property type="project" value="TreeGrafter"/>
</dbReference>
<evidence type="ECO:0000313" key="7">
    <source>
        <dbReference type="EMBL" id="PWU70289.1"/>
    </source>
</evidence>
<evidence type="ECO:0000256" key="4">
    <source>
        <dbReference type="PROSITE-ProRule" id="PRU10055"/>
    </source>
</evidence>
<dbReference type="AlphaFoldDB" id="A0A317L8Z3"/>
<keyword evidence="8" id="KW-1185">Reference proteome</keyword>
<dbReference type="InterPro" id="IPR001360">
    <property type="entry name" value="Glyco_hydro_1"/>
</dbReference>